<protein>
    <recommendedName>
        <fullName evidence="4">Transcription factor domain-containing protein</fullName>
    </recommendedName>
</protein>
<accession>A0A9W8RYX4</accession>
<dbReference type="EMBL" id="JAOQAZ010000014">
    <property type="protein sequence ID" value="KAJ4259733.1"/>
    <property type="molecule type" value="Genomic_DNA"/>
</dbReference>
<dbReference type="OrthoDB" id="5620at2759"/>
<organism evidence="2 3">
    <name type="scientific">Fusarium torreyae</name>
    <dbReference type="NCBI Taxonomy" id="1237075"/>
    <lineage>
        <taxon>Eukaryota</taxon>
        <taxon>Fungi</taxon>
        <taxon>Dikarya</taxon>
        <taxon>Ascomycota</taxon>
        <taxon>Pezizomycotina</taxon>
        <taxon>Sordariomycetes</taxon>
        <taxon>Hypocreomycetidae</taxon>
        <taxon>Hypocreales</taxon>
        <taxon>Nectriaceae</taxon>
        <taxon>Fusarium</taxon>
    </lineage>
</organism>
<dbReference type="PANTHER" id="PTHR37540">
    <property type="entry name" value="TRANSCRIPTION FACTOR (ACR-2), PUTATIVE-RELATED-RELATED"/>
    <property type="match status" value="1"/>
</dbReference>
<reference evidence="2" key="1">
    <citation type="submission" date="2022-09" db="EMBL/GenBank/DDBJ databases">
        <title>Fusarium specimens isolated from Avocado Roots.</title>
        <authorList>
            <person name="Stajich J."/>
            <person name="Roper C."/>
            <person name="Heimlech-Rivalta G."/>
        </authorList>
    </citation>
    <scope>NUCLEOTIDE SEQUENCE</scope>
    <source>
        <strain evidence="2">CF00136</strain>
    </source>
</reference>
<evidence type="ECO:0000256" key="1">
    <source>
        <dbReference type="SAM" id="MobiDB-lite"/>
    </source>
</evidence>
<keyword evidence="3" id="KW-1185">Reference proteome</keyword>
<gene>
    <name evidence="2" type="ORF">NW762_007664</name>
</gene>
<evidence type="ECO:0008006" key="4">
    <source>
        <dbReference type="Google" id="ProtNLM"/>
    </source>
</evidence>
<comment type="caution">
    <text evidence="2">The sequence shown here is derived from an EMBL/GenBank/DDBJ whole genome shotgun (WGS) entry which is preliminary data.</text>
</comment>
<evidence type="ECO:0000313" key="3">
    <source>
        <dbReference type="Proteomes" id="UP001152049"/>
    </source>
</evidence>
<evidence type="ECO:0000313" key="2">
    <source>
        <dbReference type="EMBL" id="KAJ4259733.1"/>
    </source>
</evidence>
<dbReference type="PANTHER" id="PTHR37540:SF10">
    <property type="entry name" value="SIGMA-70 REGION 2 FAMILY PROTEIN"/>
    <property type="match status" value="1"/>
</dbReference>
<dbReference type="Proteomes" id="UP001152049">
    <property type="component" value="Unassembled WGS sequence"/>
</dbReference>
<sequence>MESQRTQVMRDQPLSFTQTTVIKRTGRGRLPKKLVPDNKQKKQSATIQFINIIHPDDTTSANSRKQIRSHAAKQSRPCRRVQNDRAEGFLTRRLIAKSVEGEVARQPEDDEADAELEPEMRLANKSGYRTLAPKIQDSSLHAPAVTRQSRSRSSSPIQLIGGARKDAYTGFARALSDDEQYLFDFYLNYVIRYGYGACYHKESAAEFQASMREVWVPNAMSQPSLMAAIFHVACRNYAATTNNSMSNKFSVKKLQYRLECLQMAKDAISSQAVATDTTIALALIMASESYFEGDLAAYCSHGLGIINMVTGRGGLETLGMSGFLTKTVGWSIYSTHNPLISGPDELEQEY</sequence>
<dbReference type="AlphaFoldDB" id="A0A9W8RYX4"/>
<feature type="region of interest" description="Disordered" evidence="1">
    <location>
        <begin position="139"/>
        <end position="158"/>
    </location>
</feature>
<proteinExistence type="predicted"/>
<name>A0A9W8RYX4_9HYPO</name>